<keyword evidence="3" id="KW-1185">Reference proteome</keyword>
<dbReference type="AlphaFoldDB" id="A0A5N6K2B2"/>
<organism evidence="2 3">
    <name type="scientific">Monilinia laxa</name>
    <name type="common">Brown rot fungus</name>
    <name type="synonym">Sclerotinia laxa</name>
    <dbReference type="NCBI Taxonomy" id="61186"/>
    <lineage>
        <taxon>Eukaryota</taxon>
        <taxon>Fungi</taxon>
        <taxon>Dikarya</taxon>
        <taxon>Ascomycota</taxon>
        <taxon>Pezizomycotina</taxon>
        <taxon>Leotiomycetes</taxon>
        <taxon>Helotiales</taxon>
        <taxon>Sclerotiniaceae</taxon>
        <taxon>Monilinia</taxon>
    </lineage>
</organism>
<accession>A0A5N6K2B2</accession>
<reference evidence="2 3" key="1">
    <citation type="submission" date="2019-06" db="EMBL/GenBank/DDBJ databases">
        <title>Genome Sequence of the Brown Rot Fungal Pathogen Monilinia laxa.</title>
        <authorList>
            <person name="De Miccolis Angelini R.M."/>
            <person name="Landi L."/>
            <person name="Abate D."/>
            <person name="Pollastro S."/>
            <person name="Romanazzi G."/>
            <person name="Faretra F."/>
        </authorList>
    </citation>
    <scope>NUCLEOTIDE SEQUENCE [LARGE SCALE GENOMIC DNA]</scope>
    <source>
        <strain evidence="2 3">Mlax316</strain>
    </source>
</reference>
<gene>
    <name evidence="2" type="ORF">EYC80_009069</name>
</gene>
<dbReference type="Proteomes" id="UP000326757">
    <property type="component" value="Unassembled WGS sequence"/>
</dbReference>
<evidence type="ECO:0000313" key="2">
    <source>
        <dbReference type="EMBL" id="KAB8296298.1"/>
    </source>
</evidence>
<feature type="transmembrane region" description="Helical" evidence="1">
    <location>
        <begin position="168"/>
        <end position="191"/>
    </location>
</feature>
<keyword evidence="1" id="KW-0472">Membrane</keyword>
<keyword evidence="1" id="KW-1133">Transmembrane helix</keyword>
<comment type="caution">
    <text evidence="2">The sequence shown here is derived from an EMBL/GenBank/DDBJ whole genome shotgun (WGS) entry which is preliminary data.</text>
</comment>
<protein>
    <submittedName>
        <fullName evidence="2">Uncharacterized protein</fullName>
    </submittedName>
</protein>
<evidence type="ECO:0000256" key="1">
    <source>
        <dbReference type="SAM" id="Phobius"/>
    </source>
</evidence>
<keyword evidence="1" id="KW-0812">Transmembrane</keyword>
<sequence>MTKAKSKPTHSSRTSTLLIATLFLTSSTLSTLFIHQLPDDPLHLAAHYGAYLHFANVMSIFGVIGAWRKNPLSIHLFSTYLLLDTLLSCIPRLLLLTLLAQSSSLFCDAPSQPRSHIAGFSDYVARGDGWRFVSNEGMNAMNGMSGIHGIDGSTTPWSDKMCNRLVSLGYVTLVVSVVAGMGLQVLGALCVREYARALFGEEGDVEMGGEKRGTGRASRKKYGGACMHTYITERNDARPSNDSLALVSVCIYAVAVAVAVGIQEVEEFEYIMDIIWI</sequence>
<name>A0A5N6K2B2_MONLA</name>
<dbReference type="OrthoDB" id="5392605at2759"/>
<feature type="transmembrane region" description="Helical" evidence="1">
    <location>
        <begin position="79"/>
        <end position="100"/>
    </location>
</feature>
<evidence type="ECO:0000313" key="3">
    <source>
        <dbReference type="Proteomes" id="UP000326757"/>
    </source>
</evidence>
<feature type="transmembrane region" description="Helical" evidence="1">
    <location>
        <begin position="46"/>
        <end position="67"/>
    </location>
</feature>
<dbReference type="EMBL" id="VIGI01000009">
    <property type="protein sequence ID" value="KAB8296298.1"/>
    <property type="molecule type" value="Genomic_DNA"/>
</dbReference>
<proteinExistence type="predicted"/>
<feature type="transmembrane region" description="Helical" evidence="1">
    <location>
        <begin position="244"/>
        <end position="262"/>
    </location>
</feature>